<evidence type="ECO:0000259" key="2">
    <source>
        <dbReference type="Pfam" id="PF18694"/>
    </source>
</evidence>
<gene>
    <name evidence="3" type="ORF">DSTB1V02_LOCUS10585</name>
</gene>
<feature type="domain" description="TAR DNA-binding protein 43 N-terminal" evidence="2">
    <location>
        <begin position="7"/>
        <end position="80"/>
    </location>
</feature>
<keyword evidence="4" id="KW-1185">Reference proteome</keyword>
<evidence type="ECO:0000313" key="3">
    <source>
        <dbReference type="EMBL" id="CAD7250816.1"/>
    </source>
</evidence>
<feature type="region of interest" description="Disordered" evidence="1">
    <location>
        <begin position="130"/>
        <end position="155"/>
    </location>
</feature>
<dbReference type="EMBL" id="CAJPEV010003088">
    <property type="protein sequence ID" value="CAG0898884.1"/>
    <property type="molecule type" value="Genomic_DNA"/>
</dbReference>
<accession>A0A7R9AAZ1</accession>
<dbReference type="OrthoDB" id="2020831at2759"/>
<dbReference type="EMBL" id="LR902605">
    <property type="protein sequence ID" value="CAD7250816.1"/>
    <property type="molecule type" value="Genomic_DNA"/>
</dbReference>
<name>A0A7R9AAZ1_9CRUS</name>
<evidence type="ECO:0000313" key="4">
    <source>
        <dbReference type="Proteomes" id="UP000677054"/>
    </source>
</evidence>
<proteinExistence type="predicted"/>
<dbReference type="InterPro" id="IPR041105">
    <property type="entry name" value="TDP-43_N"/>
</dbReference>
<dbReference type="Pfam" id="PF18694">
    <property type="entry name" value="TDP-43_N"/>
    <property type="match status" value="1"/>
</dbReference>
<reference evidence="3" key="1">
    <citation type="submission" date="2020-11" db="EMBL/GenBank/DDBJ databases">
        <authorList>
            <person name="Tran Van P."/>
        </authorList>
    </citation>
    <scope>NUCLEOTIDE SEQUENCE</scope>
</reference>
<feature type="compositionally biased region" description="Polar residues" evidence="1">
    <location>
        <begin position="133"/>
        <end position="143"/>
    </location>
</feature>
<sequence length="155" mass="17371">MGNMGDYINIYEDETGIILEIPLERDGSLLQSTLSSRIPGALTLRYKVHESDLWNGIVSDEEYLFPPDGGWGSRTYFCVYDYDVVSKKFMNSINIPLRGYGVCEKDGSHNPASGYCPPQSNTQYVFPDDKPLNGNTRNENTAGNGIHPERAVRQE</sequence>
<dbReference type="CDD" id="cd19609">
    <property type="entry name" value="NTD_TDP-43"/>
    <property type="match status" value="1"/>
</dbReference>
<protein>
    <recommendedName>
        <fullName evidence="2">TAR DNA-binding protein 43 N-terminal domain-containing protein</fullName>
    </recommendedName>
</protein>
<dbReference type="Proteomes" id="UP000677054">
    <property type="component" value="Unassembled WGS sequence"/>
</dbReference>
<evidence type="ECO:0000256" key="1">
    <source>
        <dbReference type="SAM" id="MobiDB-lite"/>
    </source>
</evidence>
<dbReference type="AlphaFoldDB" id="A0A7R9AAZ1"/>
<organism evidence="3">
    <name type="scientific">Darwinula stevensoni</name>
    <dbReference type="NCBI Taxonomy" id="69355"/>
    <lineage>
        <taxon>Eukaryota</taxon>
        <taxon>Metazoa</taxon>
        <taxon>Ecdysozoa</taxon>
        <taxon>Arthropoda</taxon>
        <taxon>Crustacea</taxon>
        <taxon>Oligostraca</taxon>
        <taxon>Ostracoda</taxon>
        <taxon>Podocopa</taxon>
        <taxon>Podocopida</taxon>
        <taxon>Darwinulocopina</taxon>
        <taxon>Darwinuloidea</taxon>
        <taxon>Darwinulidae</taxon>
        <taxon>Darwinula</taxon>
    </lineage>
</organism>